<dbReference type="PANTHER" id="PTHR33936:SF25">
    <property type="entry name" value="C2H2-TYPE DOMAIN-CONTAINING PROTEIN"/>
    <property type="match status" value="1"/>
</dbReference>
<reference evidence="3" key="1">
    <citation type="submission" date="2025-08" db="UniProtKB">
        <authorList>
            <consortium name="RefSeq"/>
        </authorList>
    </citation>
    <scope>IDENTIFICATION</scope>
</reference>
<accession>A0A3Q0JB49</accession>
<dbReference type="GeneID" id="113471021"/>
<evidence type="ECO:0000256" key="1">
    <source>
        <dbReference type="SAM" id="MobiDB-lite"/>
    </source>
</evidence>
<dbReference type="PaxDb" id="121845-A0A3Q0JB49"/>
<sequence length="273" mass="31721">MSNRAIAAELGFNESTIRRGLKKAPSGHLGRYRSVLSTEQDLEIVEHCKALSSHEEFISWKEKEEVKSFSYFSQHRAQNGCRKYYYCQHDGHSKPHRKSNEPARLSSRKKKIGQIKKDFQCIARIIVKIEHSKLLVEYHSTHNHRLTKNDIVHQPQTPSTTSQSLLVEYHSTHNHRLTKNDIVHQPQTPSTTSHIQKQIALNVPSINIHRSLQSMELERENRTKEFCGDRNLIITEKSIKLQIAKVKKQTQFHKDDATSVYYQVNQLKQVIIV</sequence>
<dbReference type="KEGG" id="dci:113471021"/>
<keyword evidence="2" id="KW-1185">Reference proteome</keyword>
<evidence type="ECO:0000313" key="2">
    <source>
        <dbReference type="Proteomes" id="UP000079169"/>
    </source>
</evidence>
<dbReference type="PANTHER" id="PTHR33936">
    <property type="entry name" value="PROTEIN CBG17840"/>
    <property type="match status" value="1"/>
</dbReference>
<organism evidence="2 3">
    <name type="scientific">Diaphorina citri</name>
    <name type="common">Asian citrus psyllid</name>
    <dbReference type="NCBI Taxonomy" id="121845"/>
    <lineage>
        <taxon>Eukaryota</taxon>
        <taxon>Metazoa</taxon>
        <taxon>Ecdysozoa</taxon>
        <taxon>Arthropoda</taxon>
        <taxon>Hexapoda</taxon>
        <taxon>Insecta</taxon>
        <taxon>Pterygota</taxon>
        <taxon>Neoptera</taxon>
        <taxon>Paraneoptera</taxon>
        <taxon>Hemiptera</taxon>
        <taxon>Sternorrhyncha</taxon>
        <taxon>Psylloidea</taxon>
        <taxon>Psyllidae</taxon>
        <taxon>Diaphorininae</taxon>
        <taxon>Diaphorina</taxon>
    </lineage>
</organism>
<name>A0A3Q0JB49_DIACI</name>
<gene>
    <name evidence="3" type="primary">LOC113471021</name>
</gene>
<feature type="compositionally biased region" description="Basic and acidic residues" evidence="1">
    <location>
        <begin position="90"/>
        <end position="101"/>
    </location>
</feature>
<evidence type="ECO:0000313" key="3">
    <source>
        <dbReference type="RefSeq" id="XP_026685661.1"/>
    </source>
</evidence>
<protein>
    <submittedName>
        <fullName evidence="3">Uncharacterized protein LOC113471021</fullName>
    </submittedName>
</protein>
<dbReference type="AlphaFoldDB" id="A0A3Q0JB49"/>
<dbReference type="Proteomes" id="UP000079169">
    <property type="component" value="Unplaced"/>
</dbReference>
<proteinExistence type="predicted"/>
<feature type="region of interest" description="Disordered" evidence="1">
    <location>
        <begin position="90"/>
        <end position="109"/>
    </location>
</feature>
<dbReference type="RefSeq" id="XP_026685661.1">
    <property type="nucleotide sequence ID" value="XM_026829860.1"/>
</dbReference>
<dbReference type="InterPro" id="IPR052797">
    <property type="entry name" value="RegFact_GeneExpr_CellDeath"/>
</dbReference>